<gene>
    <name evidence="11" type="ORF">KUF71_000372</name>
</gene>
<dbReference type="Proteomes" id="UP001219518">
    <property type="component" value="Unassembled WGS sequence"/>
</dbReference>
<dbReference type="InterPro" id="IPR003598">
    <property type="entry name" value="Ig_sub2"/>
</dbReference>
<keyword evidence="4" id="KW-0677">Repeat</keyword>
<evidence type="ECO:0000256" key="3">
    <source>
        <dbReference type="ARBA" id="ARBA00022729"/>
    </source>
</evidence>
<dbReference type="PROSITE" id="PS50835">
    <property type="entry name" value="IG_LIKE"/>
    <property type="match status" value="2"/>
</dbReference>
<sequence length="226" mass="23547">MSVPFLCLVWSRACGHNSVVLAVKPQILALSFGDDPINSGDTAAVQCTVVKGDAPIKIEWLFNGEPVVPGRRGTEVTKTGQKISALSVESVQAEHSGEYTCRASNKAGTDTQTVLLNVQVAPQILALSFGDDPINSGDTAAVQCTVVKGDAPISITWYLNGQEVRSGDGIEINKLGAKISVLSLEAAQARHSGEYTCRASNKAGADSQAAVLNVQGTAAGWRAAVP</sequence>
<reference evidence="11" key="2">
    <citation type="journal article" date="2023" name="BMC Genomics">
        <title>Pest status, molecular evolution, and epigenetic factors derived from the genome assembly of Frankliniella fusca, a thysanopteran phytovirus vector.</title>
        <authorList>
            <person name="Catto M.A."/>
            <person name="Labadie P.E."/>
            <person name="Jacobson A.L."/>
            <person name="Kennedy G.G."/>
            <person name="Srinivasan R."/>
            <person name="Hunt B.G."/>
        </authorList>
    </citation>
    <scope>NUCLEOTIDE SEQUENCE</scope>
    <source>
        <strain evidence="11">PL_HMW_Pooled</strain>
    </source>
</reference>
<dbReference type="InterPro" id="IPR036179">
    <property type="entry name" value="Ig-like_dom_sf"/>
</dbReference>
<keyword evidence="7" id="KW-0472">Membrane</keyword>
<evidence type="ECO:0000256" key="2">
    <source>
        <dbReference type="ARBA" id="ARBA00022692"/>
    </source>
</evidence>
<evidence type="ECO:0000256" key="6">
    <source>
        <dbReference type="ARBA" id="ARBA00022989"/>
    </source>
</evidence>
<reference evidence="11" key="1">
    <citation type="submission" date="2021-07" db="EMBL/GenBank/DDBJ databases">
        <authorList>
            <person name="Catto M.A."/>
            <person name="Jacobson A."/>
            <person name="Kennedy G."/>
            <person name="Labadie P."/>
            <person name="Hunt B.G."/>
            <person name="Srinivasan R."/>
        </authorList>
    </citation>
    <scope>NUCLEOTIDE SEQUENCE</scope>
    <source>
        <strain evidence="11">PL_HMW_Pooled</strain>
        <tissue evidence="11">Head</tissue>
    </source>
</reference>
<dbReference type="PANTHER" id="PTHR45080">
    <property type="entry name" value="CONTACTIN 5"/>
    <property type="match status" value="1"/>
</dbReference>
<feature type="domain" description="Ig-like" evidence="10">
    <location>
        <begin position="122"/>
        <end position="213"/>
    </location>
</feature>
<keyword evidence="12" id="KW-1185">Reference proteome</keyword>
<dbReference type="GO" id="GO:0008046">
    <property type="term" value="F:axon guidance receptor activity"/>
    <property type="evidence" value="ECO:0007669"/>
    <property type="project" value="TreeGrafter"/>
</dbReference>
<evidence type="ECO:0000256" key="5">
    <source>
        <dbReference type="ARBA" id="ARBA00022889"/>
    </source>
</evidence>
<dbReference type="InterPro" id="IPR003599">
    <property type="entry name" value="Ig_sub"/>
</dbReference>
<dbReference type="AlphaFoldDB" id="A0AAE1HL10"/>
<evidence type="ECO:0000256" key="7">
    <source>
        <dbReference type="ARBA" id="ARBA00023136"/>
    </source>
</evidence>
<evidence type="ECO:0000256" key="9">
    <source>
        <dbReference type="ARBA" id="ARBA00023319"/>
    </source>
</evidence>
<proteinExistence type="predicted"/>
<name>A0AAE1HL10_9NEOP</name>
<dbReference type="InterPro" id="IPR007110">
    <property type="entry name" value="Ig-like_dom"/>
</dbReference>
<comment type="subcellular location">
    <subcellularLocation>
        <location evidence="1">Membrane</location>
        <topology evidence="1">Single-pass membrane protein</topology>
    </subcellularLocation>
</comment>
<keyword evidence="5" id="KW-0130">Cell adhesion</keyword>
<evidence type="ECO:0000256" key="8">
    <source>
        <dbReference type="ARBA" id="ARBA00023157"/>
    </source>
</evidence>
<dbReference type="PANTHER" id="PTHR45080:SF8">
    <property type="entry name" value="IG-LIKE DOMAIN-CONTAINING PROTEIN"/>
    <property type="match status" value="1"/>
</dbReference>
<dbReference type="GO" id="GO:0043025">
    <property type="term" value="C:neuronal cell body"/>
    <property type="evidence" value="ECO:0007669"/>
    <property type="project" value="TreeGrafter"/>
</dbReference>
<dbReference type="GO" id="GO:0050808">
    <property type="term" value="P:synapse organization"/>
    <property type="evidence" value="ECO:0007669"/>
    <property type="project" value="TreeGrafter"/>
</dbReference>
<dbReference type="InterPro" id="IPR050958">
    <property type="entry name" value="Cell_Adh-Cytoskel_Orgn"/>
</dbReference>
<evidence type="ECO:0000259" key="10">
    <source>
        <dbReference type="PROSITE" id="PS50835"/>
    </source>
</evidence>
<dbReference type="Pfam" id="PF07679">
    <property type="entry name" value="I-set"/>
    <property type="match status" value="2"/>
</dbReference>
<dbReference type="GO" id="GO:0007156">
    <property type="term" value="P:homophilic cell adhesion via plasma membrane adhesion molecules"/>
    <property type="evidence" value="ECO:0007669"/>
    <property type="project" value="TreeGrafter"/>
</dbReference>
<dbReference type="InterPro" id="IPR013783">
    <property type="entry name" value="Ig-like_fold"/>
</dbReference>
<evidence type="ECO:0000313" key="11">
    <source>
        <dbReference type="EMBL" id="KAK3923290.1"/>
    </source>
</evidence>
<dbReference type="GO" id="GO:0030424">
    <property type="term" value="C:axon"/>
    <property type="evidence" value="ECO:0007669"/>
    <property type="project" value="TreeGrafter"/>
</dbReference>
<dbReference type="Gene3D" id="2.60.40.10">
    <property type="entry name" value="Immunoglobulins"/>
    <property type="match status" value="2"/>
</dbReference>
<dbReference type="SMART" id="SM00408">
    <property type="entry name" value="IGc2"/>
    <property type="match status" value="2"/>
</dbReference>
<keyword evidence="8" id="KW-1015">Disulfide bond</keyword>
<evidence type="ECO:0000256" key="1">
    <source>
        <dbReference type="ARBA" id="ARBA00004167"/>
    </source>
</evidence>
<comment type="caution">
    <text evidence="11">The sequence shown here is derived from an EMBL/GenBank/DDBJ whole genome shotgun (WGS) entry which is preliminary data.</text>
</comment>
<keyword evidence="6" id="KW-1133">Transmembrane helix</keyword>
<organism evidence="11 12">
    <name type="scientific">Frankliniella fusca</name>
    <dbReference type="NCBI Taxonomy" id="407009"/>
    <lineage>
        <taxon>Eukaryota</taxon>
        <taxon>Metazoa</taxon>
        <taxon>Ecdysozoa</taxon>
        <taxon>Arthropoda</taxon>
        <taxon>Hexapoda</taxon>
        <taxon>Insecta</taxon>
        <taxon>Pterygota</taxon>
        <taxon>Neoptera</taxon>
        <taxon>Paraneoptera</taxon>
        <taxon>Thysanoptera</taxon>
        <taxon>Terebrantia</taxon>
        <taxon>Thripoidea</taxon>
        <taxon>Thripidae</taxon>
        <taxon>Frankliniella</taxon>
    </lineage>
</organism>
<dbReference type="EMBL" id="JAHWGI010001142">
    <property type="protein sequence ID" value="KAK3923290.1"/>
    <property type="molecule type" value="Genomic_DNA"/>
</dbReference>
<evidence type="ECO:0000313" key="12">
    <source>
        <dbReference type="Proteomes" id="UP001219518"/>
    </source>
</evidence>
<dbReference type="InterPro" id="IPR013098">
    <property type="entry name" value="Ig_I-set"/>
</dbReference>
<dbReference type="FunFam" id="2.60.40.10:FF:000017">
    <property type="entry name" value="Down syndrome cell adhesion molecule b"/>
    <property type="match status" value="2"/>
</dbReference>
<keyword evidence="2" id="KW-0812">Transmembrane</keyword>
<accession>A0AAE1HL10</accession>
<feature type="domain" description="Ig-like" evidence="10">
    <location>
        <begin position="25"/>
        <end position="117"/>
    </location>
</feature>
<dbReference type="SMART" id="SM00409">
    <property type="entry name" value="IG"/>
    <property type="match status" value="2"/>
</dbReference>
<protein>
    <submittedName>
        <fullName evidence="11">Titin</fullName>
    </submittedName>
</protein>
<keyword evidence="3" id="KW-0732">Signal</keyword>
<dbReference type="SUPFAM" id="SSF48726">
    <property type="entry name" value="Immunoglobulin"/>
    <property type="match status" value="2"/>
</dbReference>
<dbReference type="GO" id="GO:0005886">
    <property type="term" value="C:plasma membrane"/>
    <property type="evidence" value="ECO:0007669"/>
    <property type="project" value="TreeGrafter"/>
</dbReference>
<evidence type="ECO:0000256" key="4">
    <source>
        <dbReference type="ARBA" id="ARBA00022737"/>
    </source>
</evidence>
<keyword evidence="9" id="KW-0393">Immunoglobulin domain</keyword>